<keyword evidence="4" id="KW-0175">Coiled coil</keyword>
<feature type="signal peptide" evidence="5">
    <location>
        <begin position="1"/>
        <end position="18"/>
    </location>
</feature>
<dbReference type="GO" id="GO:0015562">
    <property type="term" value="F:efflux transmembrane transporter activity"/>
    <property type="evidence" value="ECO:0007669"/>
    <property type="project" value="TreeGrafter"/>
</dbReference>
<keyword evidence="5" id="KW-0732">Signal</keyword>
<dbReference type="InterPro" id="IPR058625">
    <property type="entry name" value="MdtA-like_BSH"/>
</dbReference>
<dbReference type="GO" id="GO:1990281">
    <property type="term" value="C:efflux pump complex"/>
    <property type="evidence" value="ECO:0007669"/>
    <property type="project" value="TreeGrafter"/>
</dbReference>
<dbReference type="Gene3D" id="1.10.287.470">
    <property type="entry name" value="Helix hairpin bin"/>
    <property type="match status" value="1"/>
</dbReference>
<dbReference type="PANTHER" id="PTHR30469">
    <property type="entry name" value="MULTIDRUG RESISTANCE PROTEIN MDTA"/>
    <property type="match status" value="1"/>
</dbReference>
<comment type="subcellular location">
    <subcellularLocation>
        <location evidence="1">Cell envelope</location>
    </subcellularLocation>
</comment>
<dbReference type="Gene3D" id="2.40.50.100">
    <property type="match status" value="1"/>
</dbReference>
<evidence type="ECO:0000313" key="9">
    <source>
        <dbReference type="Proteomes" id="UP000273516"/>
    </source>
</evidence>
<evidence type="ECO:0000259" key="7">
    <source>
        <dbReference type="Pfam" id="PF25967"/>
    </source>
</evidence>
<feature type="domain" description="Multidrug resistance protein MdtA-like C-terminal permuted SH3" evidence="7">
    <location>
        <begin position="301"/>
        <end position="351"/>
    </location>
</feature>
<dbReference type="PANTHER" id="PTHR30469:SF15">
    <property type="entry name" value="HLYD FAMILY OF SECRETION PROTEINS"/>
    <property type="match status" value="1"/>
</dbReference>
<evidence type="ECO:0000256" key="3">
    <source>
        <dbReference type="ARBA" id="ARBA00022448"/>
    </source>
</evidence>
<dbReference type="NCBIfam" id="TIGR01730">
    <property type="entry name" value="RND_mfp"/>
    <property type="match status" value="1"/>
</dbReference>
<protein>
    <submittedName>
        <fullName evidence="8">Efflux RND transporter periplasmic adaptor subunit</fullName>
    </submittedName>
</protein>
<evidence type="ECO:0000256" key="4">
    <source>
        <dbReference type="SAM" id="Coils"/>
    </source>
</evidence>
<keyword evidence="9" id="KW-1185">Reference proteome</keyword>
<dbReference type="Gene3D" id="2.40.30.170">
    <property type="match status" value="1"/>
</dbReference>
<organism evidence="8 9">
    <name type="scientific">Paracoccus alkanivorans</name>
    <dbReference type="NCBI Taxonomy" id="2116655"/>
    <lineage>
        <taxon>Bacteria</taxon>
        <taxon>Pseudomonadati</taxon>
        <taxon>Pseudomonadota</taxon>
        <taxon>Alphaproteobacteria</taxon>
        <taxon>Rhodobacterales</taxon>
        <taxon>Paracoccaceae</taxon>
        <taxon>Paracoccus</taxon>
    </lineage>
</organism>
<evidence type="ECO:0000256" key="2">
    <source>
        <dbReference type="ARBA" id="ARBA00009477"/>
    </source>
</evidence>
<evidence type="ECO:0000256" key="1">
    <source>
        <dbReference type="ARBA" id="ARBA00004196"/>
    </source>
</evidence>
<comment type="similarity">
    <text evidence="2">Belongs to the membrane fusion protein (MFP) (TC 8.A.1) family.</text>
</comment>
<keyword evidence="3" id="KW-0813">Transport</keyword>
<evidence type="ECO:0000256" key="5">
    <source>
        <dbReference type="SAM" id="SignalP"/>
    </source>
</evidence>
<evidence type="ECO:0000259" key="6">
    <source>
        <dbReference type="Pfam" id="PF25917"/>
    </source>
</evidence>
<dbReference type="Pfam" id="PF25967">
    <property type="entry name" value="RND-MFP_C"/>
    <property type="match status" value="1"/>
</dbReference>
<sequence length="366" mass="38424">MKRIVALALAGVMAALPAAGFELPGWLGFHSEAATEEPPRPVVTEIVEDRGDDARSVPGMIASKTQVTMAFQTLGRMIARHVDLGDAVGKGQLLAELATEDLAATTRAASAAVDAAEVQLSTARTTLERTQALAERGVASDAQLEQAQQTMAAALAAADQARSELVQAQDAEGFARMTAPFAGVISAVYEAQGAVVDAGAPIVQLSADDAREAVIDLPESALAALPRDAVFTIWQRTDPERTYTAPLDRIEPLADIATRTRRLHLTLPADASFRLGTLIRARVGAPGVPALTLSDAALFERDGQPHVWRVLRDGDGARVEAVGVATGPSYRGRVLVTKGLSAGDEVVIRGVNSLQPGQPVGRRVEP</sequence>
<dbReference type="Pfam" id="PF25917">
    <property type="entry name" value="BSH_RND"/>
    <property type="match status" value="1"/>
</dbReference>
<feature type="chain" id="PRO_5018139440" evidence="5">
    <location>
        <begin position="19"/>
        <end position="366"/>
    </location>
</feature>
<feature type="coiled-coil region" evidence="4">
    <location>
        <begin position="144"/>
        <end position="171"/>
    </location>
</feature>
<accession>A0A3M0MF40</accession>
<dbReference type="SUPFAM" id="SSF111369">
    <property type="entry name" value="HlyD-like secretion proteins"/>
    <property type="match status" value="1"/>
</dbReference>
<dbReference type="RefSeq" id="WP_122112347.1">
    <property type="nucleotide sequence ID" value="NZ_QOKZ01000003.1"/>
</dbReference>
<dbReference type="OrthoDB" id="9813967at2"/>
<dbReference type="EMBL" id="QOKZ01000003">
    <property type="protein sequence ID" value="RMC35723.1"/>
    <property type="molecule type" value="Genomic_DNA"/>
</dbReference>
<dbReference type="Gene3D" id="2.40.420.20">
    <property type="match status" value="1"/>
</dbReference>
<name>A0A3M0MF40_9RHOB</name>
<gene>
    <name evidence="8" type="ORF">C9E81_10985</name>
</gene>
<dbReference type="AlphaFoldDB" id="A0A3M0MF40"/>
<evidence type="ECO:0000313" key="8">
    <source>
        <dbReference type="EMBL" id="RMC35723.1"/>
    </source>
</evidence>
<reference evidence="8 9" key="1">
    <citation type="submission" date="2018-07" db="EMBL/GenBank/DDBJ databases">
        <authorList>
            <person name="Zhang Y."/>
            <person name="Wang L."/>
            <person name="Ma S."/>
        </authorList>
    </citation>
    <scope>NUCLEOTIDE SEQUENCE [LARGE SCALE GENOMIC DNA]</scope>
    <source>
        <strain evidence="8 9">4-2</strain>
    </source>
</reference>
<feature type="domain" description="Multidrug resistance protein MdtA-like barrel-sandwich hybrid" evidence="6">
    <location>
        <begin position="66"/>
        <end position="200"/>
    </location>
</feature>
<comment type="caution">
    <text evidence="8">The sequence shown here is derived from an EMBL/GenBank/DDBJ whole genome shotgun (WGS) entry which is preliminary data.</text>
</comment>
<dbReference type="InterPro" id="IPR006143">
    <property type="entry name" value="RND_pump_MFP"/>
</dbReference>
<proteinExistence type="inferred from homology"/>
<dbReference type="Proteomes" id="UP000273516">
    <property type="component" value="Unassembled WGS sequence"/>
</dbReference>
<dbReference type="InterPro" id="IPR058627">
    <property type="entry name" value="MdtA-like_C"/>
</dbReference>